<evidence type="ECO:0000256" key="2">
    <source>
        <dbReference type="ARBA" id="ARBA00022730"/>
    </source>
</evidence>
<reference evidence="12" key="2">
    <citation type="submission" date="2018-03" db="EMBL/GenBank/DDBJ databases">
        <authorList>
            <person name="Keele B.F."/>
        </authorList>
    </citation>
    <scope>NUCLEOTIDE SEQUENCE</scope>
    <source>
        <strain evidence="12">SNUC 2993</strain>
    </source>
</reference>
<dbReference type="PANTHER" id="PTHR11229">
    <property type="entry name" value="50S RIBOSOMAL PROTEIN L3"/>
    <property type="match status" value="1"/>
</dbReference>
<dbReference type="PROSITE" id="PS00474">
    <property type="entry name" value="RIBOSOMAL_L3"/>
    <property type="match status" value="1"/>
</dbReference>
<dbReference type="FunFam" id="2.40.30.10:FF:000004">
    <property type="entry name" value="50S ribosomal protein L3"/>
    <property type="match status" value="1"/>
</dbReference>
<evidence type="ECO:0000256" key="8">
    <source>
        <dbReference type="RuleBase" id="RU003905"/>
    </source>
</evidence>
<evidence type="ECO:0000256" key="7">
    <source>
        <dbReference type="HAMAP-Rule" id="MF_01325"/>
    </source>
</evidence>
<dbReference type="SUPFAM" id="SSF50447">
    <property type="entry name" value="Translation proteins"/>
    <property type="match status" value="1"/>
</dbReference>
<dbReference type="EMBL" id="QSTD01000002">
    <property type="protein sequence ID" value="RGM31187.1"/>
    <property type="molecule type" value="Genomic_DNA"/>
</dbReference>
<dbReference type="GeneID" id="58059443"/>
<comment type="caution">
    <text evidence="12">The sequence shown here is derived from an EMBL/GenBank/DDBJ whole genome shotgun (WGS) entry which is preliminary data.</text>
</comment>
<dbReference type="Gene3D" id="2.40.30.10">
    <property type="entry name" value="Translation factors"/>
    <property type="match status" value="1"/>
</dbReference>
<dbReference type="RefSeq" id="WP_002450526.1">
    <property type="nucleotide sequence ID" value="NZ_CABMFV010000002.1"/>
</dbReference>
<keyword evidence="3 7" id="KW-0694">RNA-binding</keyword>
<comment type="subunit">
    <text evidence="7 9">Part of the 50S ribosomal subunit. Forms a cluster with proteins L14 and L19.</text>
</comment>
<evidence type="ECO:0000313" key="12">
    <source>
        <dbReference type="EMBL" id="PTI52028.1"/>
    </source>
</evidence>
<dbReference type="PANTHER" id="PTHR11229:SF16">
    <property type="entry name" value="LARGE RIBOSOMAL SUBUNIT PROTEIN UL3C"/>
    <property type="match status" value="1"/>
</dbReference>
<evidence type="ECO:0000313" key="14">
    <source>
        <dbReference type="Proteomes" id="UP000240717"/>
    </source>
</evidence>
<comment type="similarity">
    <text evidence="1 7 8">Belongs to the universal ribosomal protein uL3 family.</text>
</comment>
<evidence type="ECO:0000313" key="17">
    <source>
        <dbReference type="Proteomes" id="UP000814367"/>
    </source>
</evidence>
<keyword evidence="17" id="KW-1185">Reference proteome</keyword>
<evidence type="ECO:0000256" key="1">
    <source>
        <dbReference type="ARBA" id="ARBA00006540"/>
    </source>
</evidence>
<dbReference type="Proteomes" id="UP000261016">
    <property type="component" value="Unassembled WGS sequence"/>
</dbReference>
<accession>A0A2T4Q2F9</accession>
<dbReference type="Proteomes" id="UP000481807">
    <property type="component" value="Unassembled WGS sequence"/>
</dbReference>
<organism evidence="12 14">
    <name type="scientific">Staphylococcus warneri</name>
    <dbReference type="NCBI Taxonomy" id="1292"/>
    <lineage>
        <taxon>Bacteria</taxon>
        <taxon>Bacillati</taxon>
        <taxon>Bacillota</taxon>
        <taxon>Bacilli</taxon>
        <taxon>Bacillales</taxon>
        <taxon>Staphylococcaceae</taxon>
        <taxon>Staphylococcus</taxon>
    </lineage>
</organism>
<evidence type="ECO:0000256" key="4">
    <source>
        <dbReference type="ARBA" id="ARBA00022980"/>
    </source>
</evidence>
<dbReference type="FunFam" id="3.30.160.810:FF:000002">
    <property type="entry name" value="50S ribosomal protein L3"/>
    <property type="match status" value="1"/>
</dbReference>
<evidence type="ECO:0000256" key="5">
    <source>
        <dbReference type="ARBA" id="ARBA00023274"/>
    </source>
</evidence>
<dbReference type="SMR" id="A0A2T4Q2F9"/>
<dbReference type="GO" id="GO:0003735">
    <property type="term" value="F:structural constituent of ribosome"/>
    <property type="evidence" value="ECO:0007669"/>
    <property type="project" value="UniProtKB-UniRule"/>
</dbReference>
<dbReference type="InterPro" id="IPR009000">
    <property type="entry name" value="Transl_B-barrel_sf"/>
</dbReference>
<keyword evidence="2 7" id="KW-0699">rRNA-binding</keyword>
<name>A0A2T4Q2F9_STAWA</name>
<keyword evidence="4 7" id="KW-0689">Ribosomal protein</keyword>
<dbReference type="NCBIfam" id="TIGR03625">
    <property type="entry name" value="L3_bact"/>
    <property type="match status" value="1"/>
</dbReference>
<dbReference type="EMBL" id="QXWP01000003">
    <property type="protein sequence ID" value="NBH30616.1"/>
    <property type="molecule type" value="Genomic_DNA"/>
</dbReference>
<evidence type="ECO:0000313" key="13">
    <source>
        <dbReference type="EMBL" id="RGM31187.1"/>
    </source>
</evidence>
<protein>
    <recommendedName>
        <fullName evidence="6 7">Large ribosomal subunit protein uL3</fullName>
    </recommendedName>
</protein>
<reference evidence="12 14" key="1">
    <citation type="journal article" date="2016" name="Front. Microbiol.">
        <title>Comprehensive Phylogenetic Analysis of Bovine Non-aureus Staphylococci Species Based on Whole-Genome Sequencing.</title>
        <authorList>
            <person name="Naushad S."/>
            <person name="Barkema H.W."/>
            <person name="Luby C."/>
            <person name="Condas L.A."/>
            <person name="Nobrega D.B."/>
            <person name="Carson D.A."/>
            <person name="De Buck J."/>
        </authorList>
    </citation>
    <scope>NUCLEOTIDE SEQUENCE [LARGE SCALE GENOMIC DNA]</scope>
    <source>
        <strain evidence="12 14">SNUC 2993</strain>
    </source>
</reference>
<evidence type="ECO:0000313" key="10">
    <source>
        <dbReference type="EMBL" id="MCG6225055.1"/>
    </source>
</evidence>
<evidence type="ECO:0000313" key="15">
    <source>
        <dbReference type="Proteomes" id="UP000261016"/>
    </source>
</evidence>
<dbReference type="GO" id="GO:0019843">
    <property type="term" value="F:rRNA binding"/>
    <property type="evidence" value="ECO:0007669"/>
    <property type="project" value="UniProtKB-UniRule"/>
</dbReference>
<proteinExistence type="inferred from homology"/>
<comment type="function">
    <text evidence="7 9">One of the primary rRNA binding proteins, it binds directly near the 3'-end of the 23S rRNA, where it nucleates assembly of the 50S subunit.</text>
</comment>
<dbReference type="GO" id="GO:0006412">
    <property type="term" value="P:translation"/>
    <property type="evidence" value="ECO:0007669"/>
    <property type="project" value="UniProtKB-UniRule"/>
</dbReference>
<dbReference type="STRING" id="1194526.A284_03315"/>
<dbReference type="Proteomes" id="UP000814367">
    <property type="component" value="Unassembled WGS sequence"/>
</dbReference>
<dbReference type="Pfam" id="PF00297">
    <property type="entry name" value="Ribosomal_L3"/>
    <property type="match status" value="1"/>
</dbReference>
<dbReference type="InterPro" id="IPR000597">
    <property type="entry name" value="Ribosomal_uL3"/>
</dbReference>
<dbReference type="InterPro" id="IPR019927">
    <property type="entry name" value="Ribosomal_uL3_bac/org-type"/>
</dbReference>
<dbReference type="HAMAP" id="MF_01325_B">
    <property type="entry name" value="Ribosomal_uL3_B"/>
    <property type="match status" value="1"/>
</dbReference>
<evidence type="ECO:0000256" key="3">
    <source>
        <dbReference type="ARBA" id="ARBA00022884"/>
    </source>
</evidence>
<keyword evidence="5 7" id="KW-0687">Ribonucleoprotein</keyword>
<dbReference type="GO" id="GO:0022625">
    <property type="term" value="C:cytosolic large ribosomal subunit"/>
    <property type="evidence" value="ECO:0007669"/>
    <property type="project" value="TreeGrafter"/>
</dbReference>
<dbReference type="AlphaFoldDB" id="A0A2T4Q2F9"/>
<evidence type="ECO:0000256" key="6">
    <source>
        <dbReference type="ARBA" id="ARBA00035243"/>
    </source>
</evidence>
<dbReference type="Gene3D" id="3.30.160.810">
    <property type="match status" value="1"/>
</dbReference>
<reference evidence="11 16" key="4">
    <citation type="submission" date="2018-08" db="EMBL/GenBank/DDBJ databases">
        <title>Murine metabolic-syndrome-specific gut microbial biobank.</title>
        <authorList>
            <person name="Liu C."/>
        </authorList>
    </citation>
    <scope>NUCLEOTIDE SEQUENCE [LARGE SCALE GENOMIC DNA]</scope>
    <source>
        <strain evidence="11 16">1XD21-27</strain>
    </source>
</reference>
<dbReference type="Proteomes" id="UP000240717">
    <property type="component" value="Unassembled WGS sequence"/>
</dbReference>
<dbReference type="InterPro" id="IPR019926">
    <property type="entry name" value="Ribosomal_uL3_CS"/>
</dbReference>
<reference evidence="10 17" key="5">
    <citation type="submission" date="2020-03" db="EMBL/GenBank/DDBJ databases">
        <title>Comparative genetics of Staphylococcus warneri persistents from caprine mastitis.</title>
        <authorList>
            <person name="Franca C.A."/>
            <person name="Rosa D.S."/>
            <person name="Silva A."/>
            <person name="Rodrigues D.L.N."/>
            <person name="Santos R.G."/>
            <person name="Castillo R.E.H."/>
            <person name="Moreira M.A.S."/>
            <person name="Lima M.C."/>
            <person name="Gouveia G.V."/>
            <person name="Gouveia J.J.S."/>
            <person name="Souza R.F.S."/>
            <person name="Bertram B."/>
            <person name="Azevedo V."/>
            <person name="Costa M."/>
        </authorList>
    </citation>
    <scope>NUCLEOTIDE SEQUENCE [LARGE SCALE GENOMIC DNA]</scope>
    <source>
        <strain evidence="10 17">Cap 9.2</strain>
    </source>
</reference>
<evidence type="ECO:0000256" key="9">
    <source>
        <dbReference type="RuleBase" id="RU003906"/>
    </source>
</evidence>
<sequence>MTKGILGRKIGMTQVFGENGELIPVTVVEAGQNVVLQKKTEEVDGYNAIQVGFEDKKAYKKGSKTNKYANKPAEGHAKKADTAPKRFIREFRNVNVDEYEVGQEVSVDTFETGDIIDVTGVSKGKGFQGAIKRHGQARGPMAHGSHFHRAPGSVGMASDASRVFKGQKMPGRMGGNTVTVQNLEVVQVDTENSVILVKGNVPGPKKGLVEISTSIKSIKKGNK</sequence>
<dbReference type="EMBL" id="PZEV01000006">
    <property type="protein sequence ID" value="PTI52028.1"/>
    <property type="molecule type" value="Genomic_DNA"/>
</dbReference>
<evidence type="ECO:0000313" key="16">
    <source>
        <dbReference type="Proteomes" id="UP000481807"/>
    </source>
</evidence>
<gene>
    <name evidence="7 10" type="primary">rplC</name>
    <name evidence="12" type="ORF">BU085_02960</name>
    <name evidence="11" type="ORF">D3Z30_06440</name>
    <name evidence="13" type="ORF">DXC19_06445</name>
    <name evidence="10" type="ORF">G8J23_03340</name>
</gene>
<dbReference type="EMBL" id="JAANHJ010000001">
    <property type="protein sequence ID" value="MCG6225055.1"/>
    <property type="molecule type" value="Genomic_DNA"/>
</dbReference>
<evidence type="ECO:0000313" key="11">
    <source>
        <dbReference type="EMBL" id="NBH30616.1"/>
    </source>
</evidence>
<reference evidence="13 15" key="3">
    <citation type="submission" date="2018-08" db="EMBL/GenBank/DDBJ databases">
        <title>A genome reference for cultivated species of the human gut microbiota.</title>
        <authorList>
            <person name="Zou Y."/>
            <person name="Xue W."/>
            <person name="Luo G."/>
        </authorList>
    </citation>
    <scope>NUCLEOTIDE SEQUENCE [LARGE SCALE GENOMIC DNA]</scope>
    <source>
        <strain evidence="13 15">OM08-17AT</strain>
    </source>
</reference>